<evidence type="ECO:0000313" key="3">
    <source>
        <dbReference type="Proteomes" id="UP000186657"/>
    </source>
</evidence>
<evidence type="ECO:0000256" key="1">
    <source>
        <dbReference type="SAM" id="Phobius"/>
    </source>
</evidence>
<dbReference type="AlphaFoldDB" id="A0A1U7N836"/>
<dbReference type="EMBL" id="MKZS01000001">
    <property type="protein sequence ID" value="OLT62085.1"/>
    <property type="molecule type" value="Genomic_DNA"/>
</dbReference>
<dbReference type="Proteomes" id="UP000186657">
    <property type="component" value="Unassembled WGS sequence"/>
</dbReference>
<proteinExistence type="predicted"/>
<keyword evidence="1" id="KW-0472">Membrane</keyword>
<gene>
    <name evidence="2" type="ORF">BJP37_26760</name>
</gene>
<dbReference type="RefSeq" id="WP_075903757.1">
    <property type="nucleotide sequence ID" value="NZ_MKZS01000001.1"/>
</dbReference>
<organism evidence="2 3">
    <name type="scientific">Moorena bouillonii PNG</name>
    <dbReference type="NCBI Taxonomy" id="568701"/>
    <lineage>
        <taxon>Bacteria</taxon>
        <taxon>Bacillati</taxon>
        <taxon>Cyanobacteriota</taxon>
        <taxon>Cyanophyceae</taxon>
        <taxon>Coleofasciculales</taxon>
        <taxon>Coleofasciculaceae</taxon>
        <taxon>Moorena</taxon>
    </lineage>
</organism>
<evidence type="ECO:0000313" key="2">
    <source>
        <dbReference type="EMBL" id="OLT62085.1"/>
    </source>
</evidence>
<keyword evidence="1" id="KW-0812">Transmembrane</keyword>
<keyword evidence="3" id="KW-1185">Reference proteome</keyword>
<accession>A0A1U7N836</accession>
<protein>
    <submittedName>
        <fullName evidence="2">Uncharacterized protein</fullName>
    </submittedName>
</protein>
<sequence>MKKNQDYQKWLRTVTKKMPHLSKPQAEVLGMWSFGIVMTGSCGLTTVAVFLAALLGKKENTVRQQLREWYRNQQDKKGDKRAELDVTSCASPTPAMGVKWMASPEKIDGFSS</sequence>
<comment type="caution">
    <text evidence="2">The sequence shown here is derived from an EMBL/GenBank/DDBJ whole genome shotgun (WGS) entry which is preliminary data.</text>
</comment>
<feature type="transmembrane region" description="Helical" evidence="1">
    <location>
        <begin position="31"/>
        <end position="55"/>
    </location>
</feature>
<keyword evidence="1" id="KW-1133">Transmembrane helix</keyword>
<name>A0A1U7N836_9CYAN</name>
<reference evidence="2 3" key="1">
    <citation type="submission" date="2016-10" db="EMBL/GenBank/DDBJ databases">
        <title>Comparative genomics uncovers the prolific and rare metabolic potential of the cyanobacterial genus Moorea.</title>
        <authorList>
            <person name="Leao T."/>
            <person name="Castelao G."/>
            <person name="Korobeynikov A."/>
            <person name="Monroe E.A."/>
            <person name="Podell S."/>
            <person name="Glukhov E."/>
            <person name="Allen E."/>
            <person name="Gerwick W.H."/>
            <person name="Gerwick L."/>
        </authorList>
    </citation>
    <scope>NUCLEOTIDE SEQUENCE [LARGE SCALE GENOMIC DNA]</scope>
    <source>
        <strain evidence="2 3">PNG5-198</strain>
    </source>
</reference>